<keyword evidence="1" id="KW-1133">Transmembrane helix</keyword>
<evidence type="ECO:0000256" key="1">
    <source>
        <dbReference type="SAM" id="Phobius"/>
    </source>
</evidence>
<evidence type="ECO:0008006" key="4">
    <source>
        <dbReference type="Google" id="ProtNLM"/>
    </source>
</evidence>
<dbReference type="EMBL" id="BAAAPC010000009">
    <property type="protein sequence ID" value="GAA1996512.1"/>
    <property type="molecule type" value="Genomic_DNA"/>
</dbReference>
<feature type="transmembrane region" description="Helical" evidence="1">
    <location>
        <begin position="80"/>
        <end position="106"/>
    </location>
</feature>
<proteinExistence type="predicted"/>
<evidence type="ECO:0000313" key="3">
    <source>
        <dbReference type="Proteomes" id="UP001501585"/>
    </source>
</evidence>
<keyword evidence="1" id="KW-0812">Transmembrane</keyword>
<keyword evidence="1" id="KW-0472">Membrane</keyword>
<feature type="transmembrane region" description="Helical" evidence="1">
    <location>
        <begin position="146"/>
        <end position="166"/>
    </location>
</feature>
<name>A0ABN2T3B7_9ACTN</name>
<dbReference type="RefSeq" id="WP_344109329.1">
    <property type="nucleotide sequence ID" value="NZ_BAAAPC010000009.1"/>
</dbReference>
<organism evidence="2 3">
    <name type="scientific">Nocardiopsis rhodophaea</name>
    <dbReference type="NCBI Taxonomy" id="280238"/>
    <lineage>
        <taxon>Bacteria</taxon>
        <taxon>Bacillati</taxon>
        <taxon>Actinomycetota</taxon>
        <taxon>Actinomycetes</taxon>
        <taxon>Streptosporangiales</taxon>
        <taxon>Nocardiopsidaceae</taxon>
        <taxon>Nocardiopsis</taxon>
    </lineage>
</organism>
<protein>
    <recommendedName>
        <fullName evidence="4">Integral membrane protein</fullName>
    </recommendedName>
</protein>
<dbReference type="Proteomes" id="UP001501585">
    <property type="component" value="Unassembled WGS sequence"/>
</dbReference>
<reference evidence="2 3" key="1">
    <citation type="journal article" date="2019" name="Int. J. Syst. Evol. Microbiol.">
        <title>The Global Catalogue of Microorganisms (GCM) 10K type strain sequencing project: providing services to taxonomists for standard genome sequencing and annotation.</title>
        <authorList>
            <consortium name="The Broad Institute Genomics Platform"/>
            <consortium name="The Broad Institute Genome Sequencing Center for Infectious Disease"/>
            <person name="Wu L."/>
            <person name="Ma J."/>
        </authorList>
    </citation>
    <scope>NUCLEOTIDE SEQUENCE [LARGE SCALE GENOMIC DNA]</scope>
    <source>
        <strain evidence="2 3">JCM 15313</strain>
    </source>
</reference>
<evidence type="ECO:0000313" key="2">
    <source>
        <dbReference type="EMBL" id="GAA1996512.1"/>
    </source>
</evidence>
<comment type="caution">
    <text evidence="2">The sequence shown here is derived from an EMBL/GenBank/DDBJ whole genome shotgun (WGS) entry which is preliminary data.</text>
</comment>
<feature type="transmembrane region" description="Helical" evidence="1">
    <location>
        <begin position="118"/>
        <end position="139"/>
    </location>
</feature>
<keyword evidence="3" id="KW-1185">Reference proteome</keyword>
<accession>A0ABN2T3B7</accession>
<sequence length="257" mass="26303">MCVTGLLCAGVVFGCLFGLWVMFQGVLAAEASGGWVAVVGGFFVSMNHWVYPVLIGCAGAFPFVGMVGQGNVLCLSDRPLLPIAMACAVVGAHAVLLAATVAAVVADSSGPLSGMTTSARLGAIMLLTLLFAGSVSAGLGRGRVGIAVCTAAVFVFTTLALHAPVYSAVLHSSLCVWERSLSCWGAAGLAAPTAYGGADFIRLGFPFLRPVCCAGAAVDSGLRATAARWSRRRPASADLGEHVTSSARSRWRRPLPS</sequence>
<gene>
    <name evidence="2" type="ORF">GCM10009799_24110</name>
</gene>
<feature type="transmembrane region" description="Helical" evidence="1">
    <location>
        <begin position="49"/>
        <end position="68"/>
    </location>
</feature>